<evidence type="ECO:0000256" key="1">
    <source>
        <dbReference type="ARBA" id="ARBA00005505"/>
    </source>
</evidence>
<evidence type="ECO:0000256" key="7">
    <source>
        <dbReference type="ARBA" id="ARBA00022840"/>
    </source>
</evidence>
<name>A0AB32TS99_DANRE</name>
<dbReference type="GO" id="GO:0004674">
    <property type="term" value="F:protein serine/threonine kinase activity"/>
    <property type="evidence" value="ECO:0007669"/>
    <property type="project" value="UniProtKB-KW"/>
</dbReference>
<dbReference type="EC" id="2.7.11.1" evidence="2"/>
<dbReference type="Proteomes" id="UP000000437">
    <property type="component" value="Chromosome 5"/>
</dbReference>
<keyword evidence="7 10" id="KW-0067">ATP-binding</keyword>
<dbReference type="PROSITE" id="PS00107">
    <property type="entry name" value="PROTEIN_KINASE_ATP"/>
    <property type="match status" value="1"/>
</dbReference>
<protein>
    <recommendedName>
        <fullName evidence="2">non-specific serine/threonine protein kinase</fullName>
        <ecNumber evidence="2">2.7.11.1</ecNumber>
    </recommendedName>
</protein>
<keyword evidence="4" id="KW-0808">Transferase</keyword>
<gene>
    <name evidence="12" type="primary">LOC110438663</name>
</gene>
<dbReference type="AlphaFoldDB" id="A0AB32TS99"/>
<dbReference type="InterPro" id="IPR011009">
    <property type="entry name" value="Kinase-like_dom_sf"/>
</dbReference>
<evidence type="ECO:0000256" key="6">
    <source>
        <dbReference type="ARBA" id="ARBA00022777"/>
    </source>
</evidence>
<proteinExistence type="inferred from homology"/>
<keyword evidence="3" id="KW-0723">Serine/threonine-protein kinase</keyword>
<evidence type="ECO:0000313" key="12">
    <source>
        <dbReference type="RefSeq" id="XP_068077439.2"/>
    </source>
</evidence>
<evidence type="ECO:0000256" key="9">
    <source>
        <dbReference type="ARBA" id="ARBA00048679"/>
    </source>
</evidence>
<comment type="similarity">
    <text evidence="1">Belongs to the protein kinase superfamily. CAMK Ser/Thr protein kinase family. PIM subfamily.</text>
</comment>
<keyword evidence="5 10" id="KW-0547">Nucleotide-binding</keyword>
<dbReference type="FunFam" id="1.10.510.10:FF:002416">
    <property type="match status" value="1"/>
</dbReference>
<dbReference type="Gene3D" id="3.30.200.20">
    <property type="entry name" value="Phosphorylase Kinase, domain 1"/>
    <property type="match status" value="1"/>
</dbReference>
<evidence type="ECO:0000256" key="4">
    <source>
        <dbReference type="ARBA" id="ARBA00022679"/>
    </source>
</evidence>
<dbReference type="PANTHER" id="PTHR22984">
    <property type="entry name" value="SERINE/THREONINE-PROTEIN KINASE PIM"/>
    <property type="match status" value="1"/>
</dbReference>
<dbReference type="InterPro" id="IPR017441">
    <property type="entry name" value="Protein_kinase_ATP_BS"/>
</dbReference>
<evidence type="ECO:0000313" key="11">
    <source>
        <dbReference type="Proteomes" id="UP000000437"/>
    </source>
</evidence>
<dbReference type="GO" id="GO:0005524">
    <property type="term" value="F:ATP binding"/>
    <property type="evidence" value="ECO:0007669"/>
    <property type="project" value="UniProtKB-UniRule"/>
</dbReference>
<evidence type="ECO:0000256" key="5">
    <source>
        <dbReference type="ARBA" id="ARBA00022741"/>
    </source>
</evidence>
<dbReference type="SUPFAM" id="SSF56112">
    <property type="entry name" value="Protein kinase-like (PK-like)"/>
    <property type="match status" value="1"/>
</dbReference>
<dbReference type="InterPro" id="IPR051138">
    <property type="entry name" value="PIM_Ser/Thr_kinase"/>
</dbReference>
<evidence type="ECO:0000256" key="3">
    <source>
        <dbReference type="ARBA" id="ARBA00022527"/>
    </source>
</evidence>
<sequence>MEYIWTLIDFFKGDRSNCSRPVAENTSSGGNKRKAEEAFQDDKDQEDLMPAKRCKPPQFPDENDEPGPSSGGRKRKVKEAFQDDEDQEDLMPAKRCKPTQFPDESDEPGPSSGGRKRKVEKAFQDDEDQEDLMPAKRCKPTQFPDESDEPGPSSGGRKRKVKEAFQDDEDQEDLMPAKRCKPTQFPDESDEPGPSSGGRKRKVEKAFQDDDDQEDLMPAKRCKPTQFPDESYEPGPSSGGRKRKVEKAFQDDEDQEDLMPAKRCKPTQFPDESDEPGPSSGGRGRGRKRKIEEAFGDDEDQENLMPTTRREPTQFPDESDEPSTSSGGRGRKRKVEEAFEDDEDQENLMLTTWREPPQFPDDSDESGTSSDEGASQDDEDLDDFQDPSQFPNEDDEDEDDSSKCKSDVRTTDSSQGSPLDNYELGRKLGKGHTGTVYLATRKSDGKKVALKFVHESDLDPEYIVEMPGYAYYAPLEAELLLDLQTSPICPHIIELYDFFDVGEHYIYVLEYMQPSMTLTAFIRRNNGRLTESVARHLTLQILLALQNCLEHGIYHKAVHEDNILVNPKTLQVKLIDFGNSDYFRGRLKPHVGLDQIYCRCYQHSRLVKSCGLRPVHFALEENVTSVARLLARMVNGYWPLRSVVEYPRFHPSVSKECRDLLTMCFRFHIKFGPTIEDVIDHKWFSMKEKDI</sequence>
<evidence type="ECO:0000256" key="8">
    <source>
        <dbReference type="ARBA" id="ARBA00047899"/>
    </source>
</evidence>
<accession>A0AB32TS99</accession>
<reference evidence="12" key="1">
    <citation type="submission" date="2025-08" db="UniProtKB">
        <authorList>
            <consortium name="RefSeq"/>
        </authorList>
    </citation>
    <scope>IDENTIFICATION</scope>
    <source>
        <strain evidence="12">Tuebingen</strain>
        <tissue evidence="12">Fibroblasts and whole tissue</tissue>
    </source>
</reference>
<organism evidence="11 12">
    <name type="scientific">Danio rerio</name>
    <name type="common">Zebrafish</name>
    <name type="synonym">Brachydanio rerio</name>
    <dbReference type="NCBI Taxonomy" id="7955"/>
    <lineage>
        <taxon>Eukaryota</taxon>
        <taxon>Metazoa</taxon>
        <taxon>Chordata</taxon>
        <taxon>Craniata</taxon>
        <taxon>Vertebrata</taxon>
        <taxon>Euteleostomi</taxon>
        <taxon>Actinopterygii</taxon>
        <taxon>Neopterygii</taxon>
        <taxon>Teleostei</taxon>
        <taxon>Ostariophysi</taxon>
        <taxon>Cypriniformes</taxon>
        <taxon>Danionidae</taxon>
        <taxon>Danioninae</taxon>
        <taxon>Danio</taxon>
    </lineage>
</organism>
<evidence type="ECO:0000256" key="10">
    <source>
        <dbReference type="PROSITE-ProRule" id="PRU10141"/>
    </source>
</evidence>
<dbReference type="KEGG" id="dre:110438663"/>
<comment type="catalytic activity">
    <reaction evidence="9">
        <text>L-seryl-[protein] + ATP = O-phospho-L-seryl-[protein] + ADP + H(+)</text>
        <dbReference type="Rhea" id="RHEA:17989"/>
        <dbReference type="Rhea" id="RHEA-COMP:9863"/>
        <dbReference type="Rhea" id="RHEA-COMP:11604"/>
        <dbReference type="ChEBI" id="CHEBI:15378"/>
        <dbReference type="ChEBI" id="CHEBI:29999"/>
        <dbReference type="ChEBI" id="CHEBI:30616"/>
        <dbReference type="ChEBI" id="CHEBI:83421"/>
        <dbReference type="ChEBI" id="CHEBI:456216"/>
        <dbReference type="EC" id="2.7.11.1"/>
    </reaction>
</comment>
<dbReference type="PANTHER" id="PTHR22984:SF11">
    <property type="entry name" value="AURORA KINASE-RELATED"/>
    <property type="match status" value="1"/>
</dbReference>
<keyword evidence="11" id="KW-1185">Reference proteome</keyword>
<comment type="catalytic activity">
    <reaction evidence="8">
        <text>L-threonyl-[protein] + ATP = O-phospho-L-threonyl-[protein] + ADP + H(+)</text>
        <dbReference type="Rhea" id="RHEA:46608"/>
        <dbReference type="Rhea" id="RHEA-COMP:11060"/>
        <dbReference type="Rhea" id="RHEA-COMP:11605"/>
        <dbReference type="ChEBI" id="CHEBI:15378"/>
        <dbReference type="ChEBI" id="CHEBI:30013"/>
        <dbReference type="ChEBI" id="CHEBI:30616"/>
        <dbReference type="ChEBI" id="CHEBI:61977"/>
        <dbReference type="ChEBI" id="CHEBI:456216"/>
        <dbReference type="EC" id="2.7.11.1"/>
    </reaction>
</comment>
<dbReference type="Gene3D" id="1.10.510.10">
    <property type="entry name" value="Transferase(Phosphotransferase) domain 1"/>
    <property type="match status" value="1"/>
</dbReference>
<dbReference type="Pfam" id="PF00069">
    <property type="entry name" value="Pkinase"/>
    <property type="match status" value="1"/>
</dbReference>
<dbReference type="InterPro" id="IPR000719">
    <property type="entry name" value="Prot_kinase_dom"/>
</dbReference>
<dbReference type="RefSeq" id="XP_068077439.2">
    <property type="nucleotide sequence ID" value="XM_068221338.2"/>
</dbReference>
<keyword evidence="6" id="KW-0418">Kinase</keyword>
<evidence type="ECO:0000256" key="2">
    <source>
        <dbReference type="ARBA" id="ARBA00012513"/>
    </source>
</evidence>
<dbReference type="PROSITE" id="PS50011">
    <property type="entry name" value="PROTEIN_KINASE_DOM"/>
    <property type="match status" value="1"/>
</dbReference>